<proteinExistence type="predicted"/>
<dbReference type="KEGG" id="dci:103511259"/>
<evidence type="ECO:0000313" key="3">
    <source>
        <dbReference type="RefSeq" id="XP_008474200.2"/>
    </source>
</evidence>
<dbReference type="PaxDb" id="121845-A0A1S3D4G2"/>
<feature type="region of interest" description="Disordered" evidence="1">
    <location>
        <begin position="268"/>
        <end position="296"/>
    </location>
</feature>
<evidence type="ECO:0000256" key="1">
    <source>
        <dbReference type="SAM" id="MobiDB-lite"/>
    </source>
</evidence>
<protein>
    <submittedName>
        <fullName evidence="3">Uncharacterized protein LOC103511259</fullName>
    </submittedName>
</protein>
<feature type="compositionally biased region" description="Basic and acidic residues" evidence="1">
    <location>
        <begin position="642"/>
        <end position="676"/>
    </location>
</feature>
<accession>A0A1S3D4G2</accession>
<dbReference type="AlphaFoldDB" id="A0A1S3D4G2"/>
<name>A0A1S3D4G2_DIACI</name>
<keyword evidence="2" id="KW-1185">Reference proteome</keyword>
<dbReference type="GeneID" id="103511259"/>
<feature type="region of interest" description="Disordered" evidence="1">
    <location>
        <begin position="616"/>
        <end position="680"/>
    </location>
</feature>
<gene>
    <name evidence="3" type="primary">LOC103511259</name>
</gene>
<dbReference type="RefSeq" id="XP_008474200.2">
    <property type="nucleotide sequence ID" value="XM_008475978.3"/>
</dbReference>
<sequence length="749" mass="86495">MGPAEKEIVWGISDEEAIQILQQTCNDLSRNDFQESIVKSKSPELGRLYCHQIKRSPSPLARFLNSSLGTIDETQEDYNISIDKTDETIHLTHTHSIAYGSDSETSVTKEELDLNKIAKSNPSIHISNYDIDSFIENENKSPHSINNEKIIEVILEETLLRPKSTEQTEKIIDPTETVEDSTRKENEICEDENNYELEFTEHIAENTQTTGKSESFSPDLKVDEKFSDTKHGNRLASDLKNDDFDCPPEFVLKWKNYWDKKFNESKELQKTLSRPHAESQTSLKKRKSPNNLEKSENFVTKQRRIFESENIFLSEDKMYPHEVKMESEPKKCTENRIENTEVVQPDVDISSLEPATNEPLTTKSLQSLPLDTTVKDTDSDDSYFPRKPSIKITDIVKKQRQKFESLFRRSFKSKKTKVSNKENLKKLNLPIPFRTGVGKENQIRFQENIPRAEFTPLEISNKAEFTKPSEKSISPQCQLLDENESKDNLAATFKIMKDANMIPQNQTFSEWRQLYGQTRNDNAKSEPHPREQNEDLSQDISDYAIQDTDDEDDCLIYPTEDPFQKVKEEIVQEWKKDLYKKMAKDVSEETKMMKIPAIAAWGGHNKEFQTSINSITDCKSTGRTGGLTEENEANKNPSSKTYDQDSRGQSSDHLEKLNEAEMREQSSKSPEKHMEMEPQLASNNTEIPSNLEENLDQSLSPAHPESLKYSAEYPYIPRTPLEEYQHRSDLYKELITREQLFKLTQFVKK</sequence>
<reference evidence="3" key="1">
    <citation type="submission" date="2025-08" db="UniProtKB">
        <authorList>
            <consortium name="RefSeq"/>
        </authorList>
    </citation>
    <scope>IDENTIFICATION</scope>
</reference>
<dbReference type="Proteomes" id="UP000079169">
    <property type="component" value="Unplaced"/>
</dbReference>
<evidence type="ECO:0000313" key="2">
    <source>
        <dbReference type="Proteomes" id="UP000079169"/>
    </source>
</evidence>
<organism evidence="2 3">
    <name type="scientific">Diaphorina citri</name>
    <name type="common">Asian citrus psyllid</name>
    <dbReference type="NCBI Taxonomy" id="121845"/>
    <lineage>
        <taxon>Eukaryota</taxon>
        <taxon>Metazoa</taxon>
        <taxon>Ecdysozoa</taxon>
        <taxon>Arthropoda</taxon>
        <taxon>Hexapoda</taxon>
        <taxon>Insecta</taxon>
        <taxon>Pterygota</taxon>
        <taxon>Neoptera</taxon>
        <taxon>Paraneoptera</taxon>
        <taxon>Hemiptera</taxon>
        <taxon>Sternorrhyncha</taxon>
        <taxon>Psylloidea</taxon>
        <taxon>Psyllidae</taxon>
        <taxon>Diaphorininae</taxon>
        <taxon>Diaphorina</taxon>
    </lineage>
</organism>